<accession>A0A372FZH4</accession>
<evidence type="ECO:0000259" key="8">
    <source>
        <dbReference type="PROSITE" id="PS50928"/>
    </source>
</evidence>
<dbReference type="Pfam" id="PF00528">
    <property type="entry name" value="BPD_transp_1"/>
    <property type="match status" value="1"/>
</dbReference>
<dbReference type="AlphaFoldDB" id="A0A372FZH4"/>
<evidence type="ECO:0000256" key="5">
    <source>
        <dbReference type="ARBA" id="ARBA00022989"/>
    </source>
</evidence>
<proteinExistence type="inferred from homology"/>
<evidence type="ECO:0000256" key="2">
    <source>
        <dbReference type="ARBA" id="ARBA00022448"/>
    </source>
</evidence>
<dbReference type="Proteomes" id="UP000262621">
    <property type="component" value="Unassembled WGS sequence"/>
</dbReference>
<evidence type="ECO:0000256" key="6">
    <source>
        <dbReference type="ARBA" id="ARBA00023136"/>
    </source>
</evidence>
<dbReference type="InterPro" id="IPR000515">
    <property type="entry name" value="MetI-like"/>
</dbReference>
<dbReference type="OrthoDB" id="9812701at2"/>
<dbReference type="PANTHER" id="PTHR43386:SF25">
    <property type="entry name" value="PEPTIDE ABC TRANSPORTER PERMEASE PROTEIN"/>
    <property type="match status" value="1"/>
</dbReference>
<dbReference type="GO" id="GO:0005886">
    <property type="term" value="C:plasma membrane"/>
    <property type="evidence" value="ECO:0007669"/>
    <property type="project" value="UniProtKB-SubCell"/>
</dbReference>
<feature type="transmembrane region" description="Helical" evidence="7">
    <location>
        <begin position="96"/>
        <end position="117"/>
    </location>
</feature>
<keyword evidence="10" id="KW-1185">Reference proteome</keyword>
<dbReference type="SUPFAM" id="SSF161098">
    <property type="entry name" value="MetI-like"/>
    <property type="match status" value="1"/>
</dbReference>
<evidence type="ECO:0000256" key="4">
    <source>
        <dbReference type="ARBA" id="ARBA00022692"/>
    </source>
</evidence>
<keyword evidence="3" id="KW-1003">Cell membrane</keyword>
<protein>
    <submittedName>
        <fullName evidence="9">ABC transporter permease subunit</fullName>
    </submittedName>
</protein>
<comment type="caution">
    <text evidence="9">The sequence shown here is derived from an EMBL/GenBank/DDBJ whole genome shotgun (WGS) entry which is preliminary data.</text>
</comment>
<reference evidence="9 10" key="1">
    <citation type="submission" date="2018-08" db="EMBL/GenBank/DDBJ databases">
        <title>Verrucosispora craniellae sp. nov., isolated from a marine sponge in the South China Sea.</title>
        <authorList>
            <person name="Li L."/>
            <person name="Lin H.W."/>
        </authorList>
    </citation>
    <scope>NUCLEOTIDE SEQUENCE [LARGE SCALE GENOMIC DNA]</scope>
    <source>
        <strain evidence="9 10">LHW63014</strain>
    </source>
</reference>
<evidence type="ECO:0000256" key="7">
    <source>
        <dbReference type="RuleBase" id="RU363032"/>
    </source>
</evidence>
<dbReference type="PANTHER" id="PTHR43386">
    <property type="entry name" value="OLIGOPEPTIDE TRANSPORT SYSTEM PERMEASE PROTEIN APPC"/>
    <property type="match status" value="1"/>
</dbReference>
<keyword evidence="2 7" id="KW-0813">Transport</keyword>
<evidence type="ECO:0000313" key="10">
    <source>
        <dbReference type="Proteomes" id="UP000262621"/>
    </source>
</evidence>
<dbReference type="Gene3D" id="1.10.3720.10">
    <property type="entry name" value="MetI-like"/>
    <property type="match status" value="1"/>
</dbReference>
<keyword evidence="5 7" id="KW-1133">Transmembrane helix</keyword>
<dbReference type="InterPro" id="IPR035906">
    <property type="entry name" value="MetI-like_sf"/>
</dbReference>
<feature type="transmembrane region" description="Helical" evidence="7">
    <location>
        <begin position="190"/>
        <end position="212"/>
    </location>
</feature>
<comment type="subcellular location">
    <subcellularLocation>
        <location evidence="1 7">Cell membrane</location>
        <topology evidence="1 7">Multi-pass membrane protein</topology>
    </subcellularLocation>
</comment>
<evidence type="ECO:0000256" key="1">
    <source>
        <dbReference type="ARBA" id="ARBA00004651"/>
    </source>
</evidence>
<feature type="transmembrane region" description="Helical" evidence="7">
    <location>
        <begin position="63"/>
        <end position="84"/>
    </location>
</feature>
<dbReference type="RefSeq" id="WP_117228591.1">
    <property type="nucleotide sequence ID" value="NZ_CP061725.1"/>
</dbReference>
<feature type="domain" description="ABC transmembrane type-1" evidence="8">
    <location>
        <begin position="60"/>
        <end position="250"/>
    </location>
</feature>
<gene>
    <name evidence="9" type="ORF">D0Q02_14960</name>
</gene>
<dbReference type="InterPro" id="IPR050366">
    <property type="entry name" value="BP-dependent_transpt_permease"/>
</dbReference>
<sequence length="268" mass="27188">MKLRLILPLLVLAVAALGPWVPVGSPTAPVAGPFESWSGAHVLGTDILGRDVLARVLAGGRMLVVQAAVATLLGSVVGLGVGVWAGMTHRHRAARFTVRGIDALAALPGILLLLVLATGAPGSGAAIVAASVLVSVPFSVRVNRERVAALVRTDYARAAQARGDTVATRLRYDIAPGLAPTALAEAGIRFVAAVQLAATAGFLGLGASAPAANWGRMVQENSAGLTTNPLPVVVPAFLLVVLAVGVTFLLDHLAGRVLGEADRIGAGR</sequence>
<dbReference type="PROSITE" id="PS50928">
    <property type="entry name" value="ABC_TM1"/>
    <property type="match status" value="1"/>
</dbReference>
<name>A0A372FZH4_9ACTN</name>
<keyword evidence="4 7" id="KW-0812">Transmembrane</keyword>
<evidence type="ECO:0000313" key="9">
    <source>
        <dbReference type="EMBL" id="RFS45899.1"/>
    </source>
</evidence>
<organism evidence="9 10">
    <name type="scientific">Micromonospora craniellae</name>
    <dbReference type="NCBI Taxonomy" id="2294034"/>
    <lineage>
        <taxon>Bacteria</taxon>
        <taxon>Bacillati</taxon>
        <taxon>Actinomycetota</taxon>
        <taxon>Actinomycetes</taxon>
        <taxon>Micromonosporales</taxon>
        <taxon>Micromonosporaceae</taxon>
        <taxon>Micromonospora</taxon>
    </lineage>
</organism>
<comment type="similarity">
    <text evidence="7">Belongs to the binding-protein-dependent transport system permease family.</text>
</comment>
<feature type="transmembrane region" description="Helical" evidence="7">
    <location>
        <begin position="123"/>
        <end position="142"/>
    </location>
</feature>
<feature type="transmembrane region" description="Helical" evidence="7">
    <location>
        <begin position="232"/>
        <end position="250"/>
    </location>
</feature>
<dbReference type="EMBL" id="QVFU01000013">
    <property type="protein sequence ID" value="RFS45899.1"/>
    <property type="molecule type" value="Genomic_DNA"/>
</dbReference>
<evidence type="ECO:0000256" key="3">
    <source>
        <dbReference type="ARBA" id="ARBA00022475"/>
    </source>
</evidence>
<dbReference type="GO" id="GO:0055085">
    <property type="term" value="P:transmembrane transport"/>
    <property type="evidence" value="ECO:0007669"/>
    <property type="project" value="InterPro"/>
</dbReference>
<keyword evidence="6 7" id="KW-0472">Membrane</keyword>